<organism evidence="2 3">
    <name type="scientific">Oceanimonas baumannii</name>
    <dbReference type="NCBI Taxonomy" id="129578"/>
    <lineage>
        <taxon>Bacteria</taxon>
        <taxon>Pseudomonadati</taxon>
        <taxon>Pseudomonadota</taxon>
        <taxon>Gammaproteobacteria</taxon>
        <taxon>Aeromonadales</taxon>
        <taxon>Aeromonadaceae</taxon>
        <taxon>Oceanimonas</taxon>
    </lineage>
</organism>
<evidence type="ECO:0000313" key="2">
    <source>
        <dbReference type="EMBL" id="TDW53978.1"/>
    </source>
</evidence>
<evidence type="ECO:0000313" key="3">
    <source>
        <dbReference type="Proteomes" id="UP000295058"/>
    </source>
</evidence>
<dbReference type="Proteomes" id="UP000295058">
    <property type="component" value="Unassembled WGS sequence"/>
</dbReference>
<dbReference type="SUPFAM" id="SSF69349">
    <property type="entry name" value="Phage fibre proteins"/>
    <property type="match status" value="1"/>
</dbReference>
<name>A0ABY2EU53_9GAMM</name>
<accession>A0ABY2EU53</accession>
<reference evidence="2 3" key="1">
    <citation type="submission" date="2019-03" db="EMBL/GenBank/DDBJ databases">
        <title>Genomic Encyclopedia of Archaeal and Bacterial Type Strains, Phase II (KMG-II): from individual species to whole genera.</title>
        <authorList>
            <person name="Goeker M."/>
        </authorList>
    </citation>
    <scope>NUCLEOTIDE SEQUENCE [LARGE SCALE GENOMIC DNA]</scope>
    <source>
        <strain evidence="2 3">DSM 15594</strain>
    </source>
</reference>
<sequence length="131" mass="13089">TELGSQELLKAGREIHLSSGHKVVLDAGAELTLKAGGSMIKLDPSGITLLGPNIRMNSGGSPGKGTGAAALPPQKPLPTENIKPGKVPVGASAFAPATSAGHATRKTEIIVDVLGGGEPAAQVRLLKGKTS</sequence>
<feature type="non-terminal residue" evidence="2">
    <location>
        <position position="1"/>
    </location>
</feature>
<gene>
    <name evidence="2" type="ORF">LY04_03550</name>
</gene>
<dbReference type="EMBL" id="SODO01000024">
    <property type="protein sequence ID" value="TDW53978.1"/>
    <property type="molecule type" value="Genomic_DNA"/>
</dbReference>
<protein>
    <submittedName>
        <fullName evidence="2">Type VI secretion system secreted protein VgrG</fullName>
    </submittedName>
</protein>
<evidence type="ECO:0000256" key="1">
    <source>
        <dbReference type="SAM" id="MobiDB-lite"/>
    </source>
</evidence>
<proteinExistence type="predicted"/>
<feature type="region of interest" description="Disordered" evidence="1">
    <location>
        <begin position="56"/>
        <end position="77"/>
    </location>
</feature>
<comment type="caution">
    <text evidence="2">The sequence shown here is derived from an EMBL/GenBank/DDBJ whole genome shotgun (WGS) entry which is preliminary data.</text>
</comment>
<keyword evidence="3" id="KW-1185">Reference proteome</keyword>